<feature type="compositionally biased region" description="Low complexity" evidence="2">
    <location>
        <begin position="234"/>
        <end position="246"/>
    </location>
</feature>
<evidence type="ECO:0000313" key="4">
    <source>
        <dbReference type="EMBL" id="ESO10764.1"/>
    </source>
</evidence>
<dbReference type="OrthoDB" id="438889at2759"/>
<feature type="compositionally biased region" description="Low complexity" evidence="2">
    <location>
        <begin position="91"/>
        <end position="110"/>
    </location>
</feature>
<reference evidence="4 6" key="2">
    <citation type="journal article" date="2013" name="Nature">
        <title>Insights into bilaterian evolution from three spiralian genomes.</title>
        <authorList>
            <person name="Simakov O."/>
            <person name="Marletaz F."/>
            <person name="Cho S.J."/>
            <person name="Edsinger-Gonzales E."/>
            <person name="Havlak P."/>
            <person name="Hellsten U."/>
            <person name="Kuo D.H."/>
            <person name="Larsson T."/>
            <person name="Lv J."/>
            <person name="Arendt D."/>
            <person name="Savage R."/>
            <person name="Osoegawa K."/>
            <person name="de Jong P."/>
            <person name="Grimwood J."/>
            <person name="Chapman J.A."/>
            <person name="Shapiro H."/>
            <person name="Aerts A."/>
            <person name="Otillar R.P."/>
            <person name="Terry A.Y."/>
            <person name="Boore J.L."/>
            <person name="Grigoriev I.V."/>
            <person name="Lindberg D.R."/>
            <person name="Seaver E.C."/>
            <person name="Weisblat D.A."/>
            <person name="Putnam N.H."/>
            <person name="Rokhsar D.S."/>
        </authorList>
    </citation>
    <scope>NUCLEOTIDE SEQUENCE</scope>
</reference>
<feature type="compositionally biased region" description="Pro residues" evidence="2">
    <location>
        <begin position="67"/>
        <end position="84"/>
    </location>
</feature>
<dbReference type="GO" id="GO:0005634">
    <property type="term" value="C:nucleus"/>
    <property type="evidence" value="ECO:0000318"/>
    <property type="project" value="GO_Central"/>
</dbReference>
<dbReference type="EMBL" id="AMQM01002741">
    <property type="status" value="NOT_ANNOTATED_CDS"/>
    <property type="molecule type" value="Genomic_DNA"/>
</dbReference>
<dbReference type="SUPFAM" id="SSF56399">
    <property type="entry name" value="ADP-ribosylation"/>
    <property type="match status" value="2"/>
</dbReference>
<dbReference type="Proteomes" id="UP000015101">
    <property type="component" value="Unassembled WGS sequence"/>
</dbReference>
<dbReference type="KEGG" id="hro:HELRODRAFT_167262"/>
<dbReference type="EC" id="2.4.2.-" evidence="1"/>
<feature type="compositionally biased region" description="Low complexity" evidence="2">
    <location>
        <begin position="195"/>
        <end position="205"/>
    </location>
</feature>
<dbReference type="Gene3D" id="3.90.228.10">
    <property type="match status" value="2"/>
</dbReference>
<feature type="region of interest" description="Disordered" evidence="2">
    <location>
        <begin position="61"/>
        <end position="121"/>
    </location>
</feature>
<sequence length="379" mass="42279">MQMERDLARPVNEKNLFHGTSKEAVEAICRTNFDWRLCGSHGTMYGQGSYFARDASYSHMYTDQPTVQPPPPPRHMQPPPPPLPSNILFNPAQGGSSGAPQQPQQPSHHQLPPPPSHPHHQIIFQAFPGTSHSVSIAALQSCRFARIPVLPPGSSGAAHQQAQVIVPPPSTGPPPPAALAPFTFAPYWTIPNAPPQQNSASGPPQQQQPPPPPQQSLPMQLVRTNKGLKLTTGQPPMQQQQSQQQQHLHHHLHHHHHMPPPPHIHHSHHIHQHVHQQQAVILPPLPLQQQQQQQQPPQQQPTQQDHVHVMFLARVLVGEYTIGKNGYRKPPSINPLEPFGKSFDACVNDTNNPTIYVIFNSSQCYPEYIIEYTNKPRDI</sequence>
<dbReference type="InParanoid" id="T1EZ68"/>
<feature type="compositionally biased region" description="Pro residues" evidence="2">
    <location>
        <begin position="206"/>
        <end position="215"/>
    </location>
</feature>
<feature type="region of interest" description="Disordered" evidence="2">
    <location>
        <begin position="152"/>
        <end position="277"/>
    </location>
</feature>
<dbReference type="Pfam" id="PF00644">
    <property type="entry name" value="PARP"/>
    <property type="match status" value="1"/>
</dbReference>
<accession>T1EZ68</accession>
<dbReference type="OMA" id="CRFARIP"/>
<dbReference type="CTD" id="20201868"/>
<organism evidence="5 6">
    <name type="scientific">Helobdella robusta</name>
    <name type="common">Californian leech</name>
    <dbReference type="NCBI Taxonomy" id="6412"/>
    <lineage>
        <taxon>Eukaryota</taxon>
        <taxon>Metazoa</taxon>
        <taxon>Spiralia</taxon>
        <taxon>Lophotrochozoa</taxon>
        <taxon>Annelida</taxon>
        <taxon>Clitellata</taxon>
        <taxon>Hirudinea</taxon>
        <taxon>Rhynchobdellida</taxon>
        <taxon>Glossiphoniidae</taxon>
        <taxon>Helobdella</taxon>
    </lineage>
</organism>
<dbReference type="GO" id="GO:0003950">
    <property type="term" value="F:NAD+ poly-ADP-ribosyltransferase activity"/>
    <property type="evidence" value="ECO:0000318"/>
    <property type="project" value="GO_Central"/>
</dbReference>
<dbReference type="RefSeq" id="XP_009011033.1">
    <property type="nucleotide sequence ID" value="XM_009012785.1"/>
</dbReference>
<reference evidence="5" key="3">
    <citation type="submission" date="2015-06" db="UniProtKB">
        <authorList>
            <consortium name="EnsemblMetazoa"/>
        </authorList>
    </citation>
    <scope>IDENTIFICATION</scope>
</reference>
<dbReference type="EnsemblMetazoa" id="HelroT167262">
    <property type="protein sequence ID" value="HelroP167262"/>
    <property type="gene ID" value="HelroG167262"/>
</dbReference>
<evidence type="ECO:0000259" key="3">
    <source>
        <dbReference type="PROSITE" id="PS51059"/>
    </source>
</evidence>
<evidence type="ECO:0000313" key="6">
    <source>
        <dbReference type="Proteomes" id="UP000015101"/>
    </source>
</evidence>
<dbReference type="PROSITE" id="PS51059">
    <property type="entry name" value="PARP_CATALYTIC"/>
    <property type="match status" value="1"/>
</dbReference>
<feature type="compositionally biased region" description="Pro residues" evidence="2">
    <location>
        <begin position="166"/>
        <end position="178"/>
    </location>
</feature>
<name>T1EZ68_HELRO</name>
<evidence type="ECO:0000256" key="2">
    <source>
        <dbReference type="SAM" id="MobiDB-lite"/>
    </source>
</evidence>
<keyword evidence="1" id="KW-0520">NAD</keyword>
<dbReference type="AlphaFoldDB" id="T1EZ68"/>
<dbReference type="EMBL" id="KB095858">
    <property type="protein sequence ID" value="ESO10764.1"/>
    <property type="molecule type" value="Genomic_DNA"/>
</dbReference>
<evidence type="ECO:0000313" key="5">
    <source>
        <dbReference type="EnsemblMetazoa" id="HelroP167262"/>
    </source>
</evidence>
<reference evidence="6" key="1">
    <citation type="submission" date="2012-12" db="EMBL/GenBank/DDBJ databases">
        <authorList>
            <person name="Hellsten U."/>
            <person name="Grimwood J."/>
            <person name="Chapman J.A."/>
            <person name="Shapiro H."/>
            <person name="Aerts A."/>
            <person name="Otillar R.P."/>
            <person name="Terry A.Y."/>
            <person name="Boore J.L."/>
            <person name="Simakov O."/>
            <person name="Marletaz F."/>
            <person name="Cho S.-J."/>
            <person name="Edsinger-Gonzales E."/>
            <person name="Havlak P."/>
            <person name="Kuo D.-H."/>
            <person name="Larsson T."/>
            <person name="Lv J."/>
            <person name="Arendt D."/>
            <person name="Savage R."/>
            <person name="Osoegawa K."/>
            <person name="de Jong P."/>
            <person name="Lindberg D.R."/>
            <person name="Seaver E.C."/>
            <person name="Weisblat D.A."/>
            <person name="Putnam N.H."/>
            <person name="Grigoriev I.V."/>
            <person name="Rokhsar D.S."/>
        </authorList>
    </citation>
    <scope>NUCLEOTIDE SEQUENCE</scope>
</reference>
<dbReference type="InterPro" id="IPR051712">
    <property type="entry name" value="ARTD-AVP"/>
</dbReference>
<dbReference type="PANTHER" id="PTHR45740:SF2">
    <property type="entry name" value="POLY [ADP-RIBOSE] POLYMERASE"/>
    <property type="match status" value="1"/>
</dbReference>
<gene>
    <name evidence="5" type="primary">20201868</name>
    <name evidence="4" type="ORF">HELRODRAFT_167262</name>
</gene>
<dbReference type="PANTHER" id="PTHR45740">
    <property type="entry name" value="POLY [ADP-RIBOSE] POLYMERASE"/>
    <property type="match status" value="1"/>
</dbReference>
<keyword evidence="6" id="KW-1185">Reference proteome</keyword>
<keyword evidence="1" id="KW-0808">Transferase</keyword>
<dbReference type="GeneID" id="20201868"/>
<feature type="compositionally biased region" description="Basic residues" evidence="2">
    <location>
        <begin position="247"/>
        <end position="274"/>
    </location>
</feature>
<protein>
    <recommendedName>
        <fullName evidence="1">Poly [ADP-ribose] polymerase</fullName>
        <shortName evidence="1">PARP</shortName>
        <ecNumber evidence="1">2.4.2.-</ecNumber>
    </recommendedName>
</protein>
<keyword evidence="1" id="KW-0328">Glycosyltransferase</keyword>
<proteinExistence type="predicted"/>
<feature type="domain" description="PARP catalytic" evidence="3">
    <location>
        <begin position="1"/>
        <end position="379"/>
    </location>
</feature>
<evidence type="ECO:0000256" key="1">
    <source>
        <dbReference type="RuleBase" id="RU362114"/>
    </source>
</evidence>
<dbReference type="InterPro" id="IPR012317">
    <property type="entry name" value="Poly(ADP-ribose)pol_cat_dom"/>
</dbReference>
<dbReference type="HOGENOM" id="CLU_730117_0_0_1"/>